<proteinExistence type="inferred from homology"/>
<comment type="catalytic activity">
    <reaction evidence="1 9">
        <text>riboflavin(in) = riboflavin(out)</text>
        <dbReference type="Rhea" id="RHEA:35015"/>
        <dbReference type="ChEBI" id="CHEBI:57986"/>
    </reaction>
</comment>
<feature type="transmembrane region" description="Helical" evidence="9">
    <location>
        <begin position="340"/>
        <end position="361"/>
    </location>
</feature>
<evidence type="ECO:0000256" key="3">
    <source>
        <dbReference type="ARBA" id="ARBA00006366"/>
    </source>
</evidence>
<dbReference type="PANTHER" id="PTHR12929">
    <property type="entry name" value="SOLUTE CARRIER FAMILY 52"/>
    <property type="match status" value="1"/>
</dbReference>
<evidence type="ECO:0000313" key="11">
    <source>
        <dbReference type="Proteomes" id="UP000005408"/>
    </source>
</evidence>
<dbReference type="GO" id="GO:0032217">
    <property type="term" value="F:riboflavin transmembrane transporter activity"/>
    <property type="evidence" value="ECO:0007669"/>
    <property type="project" value="UniProtKB-UniRule"/>
</dbReference>
<keyword evidence="11" id="KW-1185">Reference proteome</keyword>
<evidence type="ECO:0000256" key="1">
    <source>
        <dbReference type="ARBA" id="ARBA00000215"/>
    </source>
</evidence>
<feature type="transmembrane region" description="Helical" evidence="9">
    <location>
        <begin position="468"/>
        <end position="491"/>
    </location>
</feature>
<evidence type="ECO:0000256" key="8">
    <source>
        <dbReference type="ARBA" id="ARBA00023136"/>
    </source>
</evidence>
<dbReference type="EnsemblMetazoa" id="G20953.10">
    <property type="protein sequence ID" value="G20953.10:cds"/>
    <property type="gene ID" value="G20953"/>
</dbReference>
<dbReference type="GeneID" id="105325757"/>
<dbReference type="Pfam" id="PF06237">
    <property type="entry name" value="SLC52_ribofla_tr"/>
    <property type="match status" value="1"/>
</dbReference>
<dbReference type="PANTHER" id="PTHR12929:SF10">
    <property type="entry name" value="RIBOFLAVIN TRANSPORTER"/>
    <property type="match status" value="1"/>
</dbReference>
<feature type="transmembrane region" description="Helical" evidence="9">
    <location>
        <begin position="437"/>
        <end position="461"/>
    </location>
</feature>
<feature type="transmembrane region" description="Helical" evidence="9">
    <location>
        <begin position="141"/>
        <end position="163"/>
    </location>
</feature>
<dbReference type="InterPro" id="IPR009357">
    <property type="entry name" value="Riboflavin_transptr"/>
</dbReference>
<keyword evidence="4 9" id="KW-0813">Transport</keyword>
<feature type="transmembrane region" description="Helical" evidence="9">
    <location>
        <begin position="79"/>
        <end position="101"/>
    </location>
</feature>
<feature type="transmembrane region" description="Helical" evidence="9">
    <location>
        <begin position="373"/>
        <end position="395"/>
    </location>
</feature>
<keyword evidence="7 9" id="KW-1133">Transmembrane helix</keyword>
<evidence type="ECO:0000256" key="5">
    <source>
        <dbReference type="ARBA" id="ARBA00022475"/>
    </source>
</evidence>
<reference evidence="10" key="1">
    <citation type="submission" date="2022-08" db="UniProtKB">
        <authorList>
            <consortium name="EnsemblMetazoa"/>
        </authorList>
    </citation>
    <scope>IDENTIFICATION</scope>
    <source>
        <strain evidence="10">05x7-T-G4-1.051#20</strain>
    </source>
</reference>
<protein>
    <recommendedName>
        <fullName evidence="9">Riboflavin transporter</fullName>
    </recommendedName>
</protein>
<comment type="subcellular location">
    <subcellularLocation>
        <location evidence="2 9">Cell membrane</location>
        <topology evidence="2 9">Multi-pass membrane protein</topology>
    </subcellularLocation>
</comment>
<evidence type="ECO:0000256" key="2">
    <source>
        <dbReference type="ARBA" id="ARBA00004651"/>
    </source>
</evidence>
<organism evidence="10 11">
    <name type="scientific">Magallana gigas</name>
    <name type="common">Pacific oyster</name>
    <name type="synonym">Crassostrea gigas</name>
    <dbReference type="NCBI Taxonomy" id="29159"/>
    <lineage>
        <taxon>Eukaryota</taxon>
        <taxon>Metazoa</taxon>
        <taxon>Spiralia</taxon>
        <taxon>Lophotrochozoa</taxon>
        <taxon>Mollusca</taxon>
        <taxon>Bivalvia</taxon>
        <taxon>Autobranchia</taxon>
        <taxon>Pteriomorphia</taxon>
        <taxon>Ostreida</taxon>
        <taxon>Ostreoidea</taxon>
        <taxon>Ostreidae</taxon>
        <taxon>Magallana</taxon>
    </lineage>
</organism>
<dbReference type="RefSeq" id="XP_034338144.1">
    <property type="nucleotide sequence ID" value="XM_034482253.2"/>
</dbReference>
<sequence length="505" mass="55706">MEEFDERSYNLTLSKTSVPQTENSDRNKRVFKFRNIDVIVYATVIIFGIGSWVDINGLWVELPAMITEGLPEGWKLPSYLSIIIQIANIGPLIVTLCNVFAPGKLNNNGVIYCILGIGSLACLFLAFFWKTTAYVAGEERSIVLLILQFFLALVDCTTSVVFLPFMTLFKSDYMTAYFIGEGMSGMIPSLVALGQGSGSVSCVNVSSTNATTNITTYNVYPQSNPPNFPVRDFFVFLFAMVFFSGIAFTLLKYCSYYEEEYAVENDDEEASEDSRCHSYELSNGEHSGSVTFSDPTTIGQSQSALVNENRKHQTAVTLSKTQDSIRVEKIAEHSISKLRYAYFLILTAFLNSLTNSVLPSIQTFSCMPYGISVYHLTAVLYNIANPVACFIVLVYSSTSCVVISFLSFLGSLAAAIILYTAAASPSPLLVGTKSGEVLIVIVWVLGGLLLTYSKVTIATVFRQYGTRALMWIGVMQQVGSFFGAILFYLIINVWVLFKSAPYCPV</sequence>
<feature type="transmembrane region" description="Helical" evidence="9">
    <location>
        <begin position="38"/>
        <end position="59"/>
    </location>
</feature>
<evidence type="ECO:0000256" key="9">
    <source>
        <dbReference type="RuleBase" id="RU368035"/>
    </source>
</evidence>
<keyword evidence="8 9" id="KW-0472">Membrane</keyword>
<feature type="transmembrane region" description="Helical" evidence="9">
    <location>
        <begin position="402"/>
        <end position="422"/>
    </location>
</feature>
<feature type="transmembrane region" description="Helical" evidence="9">
    <location>
        <begin position="233"/>
        <end position="251"/>
    </location>
</feature>
<dbReference type="Proteomes" id="UP000005408">
    <property type="component" value="Unassembled WGS sequence"/>
</dbReference>
<evidence type="ECO:0000256" key="7">
    <source>
        <dbReference type="ARBA" id="ARBA00022989"/>
    </source>
</evidence>
<name>A0A8W8JT96_MAGGI</name>
<keyword evidence="5 9" id="KW-1003">Cell membrane</keyword>
<dbReference type="GO" id="GO:0005886">
    <property type="term" value="C:plasma membrane"/>
    <property type="evidence" value="ECO:0007669"/>
    <property type="project" value="UniProtKB-SubCell"/>
</dbReference>
<comment type="similarity">
    <text evidence="3 9">Belongs to the riboflavin transporter family.</text>
</comment>
<comment type="function">
    <text evidence="9">Plasma membrane transporter mediating the uptake by cells of the water soluble vitamin B2/riboflavin that plays a key role in biochemical oxidation-reduction reactions of the carbohydrate, lipid, and amino acid metabolism.</text>
</comment>
<evidence type="ECO:0000256" key="6">
    <source>
        <dbReference type="ARBA" id="ARBA00022692"/>
    </source>
</evidence>
<evidence type="ECO:0000256" key="4">
    <source>
        <dbReference type="ARBA" id="ARBA00022448"/>
    </source>
</evidence>
<evidence type="ECO:0000313" key="10">
    <source>
        <dbReference type="EnsemblMetazoa" id="G20953.10:cds"/>
    </source>
</evidence>
<feature type="transmembrane region" description="Helical" evidence="9">
    <location>
        <begin position="110"/>
        <end position="129"/>
    </location>
</feature>
<dbReference type="AlphaFoldDB" id="A0A8W8JT96"/>
<keyword evidence="6 9" id="KW-0812">Transmembrane</keyword>
<accession>A0A8W8JT96</accession>
<feature type="transmembrane region" description="Helical" evidence="9">
    <location>
        <begin position="175"/>
        <end position="194"/>
    </location>
</feature>